<dbReference type="Pfam" id="PF10545">
    <property type="entry name" value="MADF_DNA_bdg"/>
    <property type="match status" value="2"/>
</dbReference>
<evidence type="ECO:0000256" key="1">
    <source>
        <dbReference type="SAM" id="MobiDB-lite"/>
    </source>
</evidence>
<sequence length="1265" mass="144660">MMISLDLEEKDDNNVVADKIKNIKKNLNFKKKLILQVRKHRLLYDNKSKFFSNVAKKELVWQQIASELKSNADDCKSTWFDLRYGYQRHARRLHNFFITGQKENRKRPAMYLESELMFLWRFIGIKKSCNLDFEISEIDTLPETATQIQIEVQPESQVKAVTQPEPEVEEIDVDENADVEEIEVEVVQTPEEDQKEQEIEIQKNKENESKDNAAKQKTVDDDLILVEQPVELIVIEEDDDNNKAEKQFNVTNNMKILIQEIKKYPELYDSENLAFKDYSRKSYIWNAIAVNVSDKATKLMKCWIIMQTRYEWELCQAKQQSNYTTKYTPSTELQVELEFLKDYILNNPDTVYKQSFYLKNAWYDPIDYFKDIYNLIVRMKKMSDIVYITDAQLKSTEKTKSYLTLWNEIANLKGCSAGQCETTWLIMRYFYWELMNMRQHNYQLTDKWYFETIITELYAISKAAQASKQQELQLLKQNKPTKKATKRSAQTPSTTLGAPSTTRPAITATSTMSMTPTIINNLHSVPATNSTQTTQSSNMQPISFPKITAAISLAPQSLNTGAGTLQIKPIPGPPNLSPAPHQIYNGMTAAVPVSVAPTSAMPAIVQQTQIPMSFNLPAQTKVTTVSMPQLIRPLTSNTTTAQSIIRTTPQITVRPKTVIRPAAPNIMPPKIHITPLTNLTTPTNNTSIIRPQIPANIQPLTSLNNSNTIISTAAVPLPTPGTSSISSLKITTVPIKNLMPNTTVAATTIPATSSTAMTTANNQKLPKISNAISLLNPNEILIELIASQNGNQLVVHGPPLSARYQLSMPTVAKFIREVLAIPLLHNKRCNQPNVINNYWDHIGRKFNLPVHICRACWNFLLENFNHFPQIAPLKELMRPFQTSLSVWVESHTLFKKFDEHCVSKGWLQYMKRLPEVVECISGYPVLYQDVTKDKNSEKFSDMETLCAWRTISLRFPKITGIQEIWASIKTCFCQYMTDLEFAIDNKWPINWWRALARLKFLVEARYTSNEPFYYIVSNKMVEEIERCAMLEMKNRYKNDNASKTEIEKLSIELEEAVTKTNDVMASFPNGKKEVELGSLITAIQKHPVILGKADNVVKYEAWKKVAKELRMEVTDCLLAFKHATQMYYAYKKQDPVSRCRINERYYKKFDEIVRNLQQNKTSSSSSLSTSASTSSRCKLNIKTPFELNHSLESEKTSNSSDSELVFPERYISDISMSNSPSTLVVKNWVYAIGNLGTQFNENHHVKLKSILNKYLPHVKWGNVGE</sequence>
<dbReference type="EMBL" id="JRES01000290">
    <property type="protein sequence ID" value="KNC32709.1"/>
    <property type="molecule type" value="Genomic_DNA"/>
</dbReference>
<feature type="region of interest" description="Disordered" evidence="1">
    <location>
        <begin position="475"/>
        <end position="505"/>
    </location>
</feature>
<dbReference type="STRING" id="7375.A0A0L0CMN9"/>
<dbReference type="InterPro" id="IPR039353">
    <property type="entry name" value="TF_Adf1"/>
</dbReference>
<dbReference type="OrthoDB" id="8062432at2759"/>
<name>A0A0L0CMN9_LUCCU</name>
<feature type="compositionally biased region" description="Polar residues" evidence="1">
    <location>
        <begin position="487"/>
        <end position="505"/>
    </location>
</feature>
<feature type="domain" description="MADF" evidence="2">
    <location>
        <begin position="256"/>
        <end position="345"/>
    </location>
</feature>
<dbReference type="SMART" id="SM00595">
    <property type="entry name" value="MADF"/>
    <property type="match status" value="2"/>
</dbReference>
<evidence type="ECO:0000259" key="2">
    <source>
        <dbReference type="PROSITE" id="PS51029"/>
    </source>
</evidence>
<organism evidence="3 4">
    <name type="scientific">Lucilia cuprina</name>
    <name type="common">Green bottle fly</name>
    <name type="synonym">Australian sheep blowfly</name>
    <dbReference type="NCBI Taxonomy" id="7375"/>
    <lineage>
        <taxon>Eukaryota</taxon>
        <taxon>Metazoa</taxon>
        <taxon>Ecdysozoa</taxon>
        <taxon>Arthropoda</taxon>
        <taxon>Hexapoda</taxon>
        <taxon>Insecta</taxon>
        <taxon>Pterygota</taxon>
        <taxon>Neoptera</taxon>
        <taxon>Endopterygota</taxon>
        <taxon>Diptera</taxon>
        <taxon>Brachycera</taxon>
        <taxon>Muscomorpha</taxon>
        <taxon>Oestroidea</taxon>
        <taxon>Calliphoridae</taxon>
        <taxon>Luciliinae</taxon>
        <taxon>Lucilia</taxon>
    </lineage>
</organism>
<reference evidence="3 4" key="1">
    <citation type="journal article" date="2015" name="Nat. Commun.">
        <title>Lucilia cuprina genome unlocks parasitic fly biology to underpin future interventions.</title>
        <authorList>
            <person name="Anstead C.A."/>
            <person name="Korhonen P.K."/>
            <person name="Young N.D."/>
            <person name="Hall R.S."/>
            <person name="Jex A.R."/>
            <person name="Murali S.C."/>
            <person name="Hughes D.S."/>
            <person name="Lee S.F."/>
            <person name="Perry T."/>
            <person name="Stroehlein A.J."/>
            <person name="Ansell B.R."/>
            <person name="Breugelmans B."/>
            <person name="Hofmann A."/>
            <person name="Qu J."/>
            <person name="Dugan S."/>
            <person name="Lee S.L."/>
            <person name="Chao H."/>
            <person name="Dinh H."/>
            <person name="Han Y."/>
            <person name="Doddapaneni H.V."/>
            <person name="Worley K.C."/>
            <person name="Muzny D.M."/>
            <person name="Ioannidis P."/>
            <person name="Waterhouse R.M."/>
            <person name="Zdobnov E.M."/>
            <person name="James P.J."/>
            <person name="Bagnall N.H."/>
            <person name="Kotze A.C."/>
            <person name="Gibbs R.A."/>
            <person name="Richards S."/>
            <person name="Batterham P."/>
            <person name="Gasser R.B."/>
        </authorList>
    </citation>
    <scope>NUCLEOTIDE SEQUENCE [LARGE SCALE GENOMIC DNA]</scope>
    <source>
        <strain evidence="3 4">LS</strain>
        <tissue evidence="3">Full body</tissue>
    </source>
</reference>
<proteinExistence type="predicted"/>
<keyword evidence="4" id="KW-1185">Reference proteome</keyword>
<dbReference type="Proteomes" id="UP000037069">
    <property type="component" value="Unassembled WGS sequence"/>
</dbReference>
<comment type="caution">
    <text evidence="3">The sequence shown here is derived from an EMBL/GenBank/DDBJ whole genome shotgun (WGS) entry which is preliminary data.</text>
</comment>
<dbReference type="PANTHER" id="PTHR12243">
    <property type="entry name" value="MADF DOMAIN TRANSCRIPTION FACTOR"/>
    <property type="match status" value="1"/>
</dbReference>
<dbReference type="AlphaFoldDB" id="A0A0L0CMN9"/>
<dbReference type="OMA" id="FRTYMED"/>
<evidence type="ECO:0000313" key="4">
    <source>
        <dbReference type="Proteomes" id="UP000037069"/>
    </source>
</evidence>
<evidence type="ECO:0000313" key="3">
    <source>
        <dbReference type="EMBL" id="KNC32709.1"/>
    </source>
</evidence>
<protein>
    <recommendedName>
        <fullName evidence="2">MADF domain-containing protein</fullName>
    </recommendedName>
</protein>
<dbReference type="InterPro" id="IPR006578">
    <property type="entry name" value="MADF-dom"/>
</dbReference>
<gene>
    <name evidence="3" type="ORF">FF38_02713</name>
</gene>
<feature type="domain" description="MADF" evidence="2">
    <location>
        <begin position="32"/>
        <end position="124"/>
    </location>
</feature>
<accession>A0A0L0CMN9</accession>
<dbReference type="PROSITE" id="PS51029">
    <property type="entry name" value="MADF"/>
    <property type="match status" value="2"/>
</dbReference>
<dbReference type="PANTHER" id="PTHR12243:SF67">
    <property type="entry name" value="COREPRESSOR OF PANGOLIN, ISOFORM A-RELATED"/>
    <property type="match status" value="1"/>
</dbReference>